<dbReference type="AlphaFoldDB" id="A0A1U7NDC6"/>
<feature type="transmembrane region" description="Helical" evidence="1">
    <location>
        <begin position="49"/>
        <end position="68"/>
    </location>
</feature>
<dbReference type="GeneID" id="82203714"/>
<protein>
    <submittedName>
        <fullName evidence="3">Uncharacterized protein</fullName>
    </submittedName>
</protein>
<proteinExistence type="predicted"/>
<keyword evidence="1" id="KW-0812">Transmembrane</keyword>
<evidence type="ECO:0000313" key="4">
    <source>
        <dbReference type="Proteomes" id="UP000186341"/>
    </source>
</evidence>
<organism evidence="3 4">
    <name type="scientific">Ileibacterium valens</name>
    <dbReference type="NCBI Taxonomy" id="1862668"/>
    <lineage>
        <taxon>Bacteria</taxon>
        <taxon>Bacillati</taxon>
        <taxon>Bacillota</taxon>
        <taxon>Erysipelotrichia</taxon>
        <taxon>Erysipelotrichales</taxon>
        <taxon>Erysipelotrichaceae</taxon>
        <taxon>Ileibacterium</taxon>
    </lineage>
</organism>
<evidence type="ECO:0000313" key="3">
    <source>
        <dbReference type="EMBL" id="OLU36997.1"/>
    </source>
</evidence>
<dbReference type="Proteomes" id="UP000186341">
    <property type="component" value="Unassembled WGS sequence"/>
</dbReference>
<dbReference type="RefSeq" id="WP_075820882.1">
    <property type="nucleotide sequence ID" value="NZ_CAJUTZ010000020.1"/>
</dbReference>
<accession>A0A1U7NDC6</accession>
<gene>
    <name evidence="3" type="ORF">BO222_11250</name>
</gene>
<reference evidence="3 4" key="1">
    <citation type="submission" date="2016-11" db="EMBL/GenBank/DDBJ databases">
        <title>Description of two novel members of the family Erysipelotrichaceae: Ileibacterium lipovorans gen. nov., sp. nov. and Dubosiella newyorkensis, gen. nov., sp. nov.</title>
        <authorList>
            <person name="Cox L.M."/>
            <person name="Sohn J."/>
            <person name="Tyrrell K.L."/>
            <person name="Citron D.M."/>
            <person name="Lawson P.A."/>
            <person name="Patel N.B."/>
            <person name="Iizumi T."/>
            <person name="Perez-Perez G.I."/>
            <person name="Goldstein E.J."/>
            <person name="Blaser M.J."/>
        </authorList>
    </citation>
    <scope>NUCLEOTIDE SEQUENCE [LARGE SCALE GENOMIC DNA]</scope>
    <source>
        <strain evidence="3 4">NYU-BL-A3</strain>
    </source>
</reference>
<keyword evidence="2" id="KW-0732">Signal</keyword>
<evidence type="ECO:0000256" key="2">
    <source>
        <dbReference type="SAM" id="SignalP"/>
    </source>
</evidence>
<keyword evidence="1" id="KW-0472">Membrane</keyword>
<sequence>MKKTKLVAAMIGLSLLGGMSTIAYAKTSDPLITENMSANEVAVDMNTKALIGVASLFGIIGLSGFNFLEKGKNEAKA</sequence>
<keyword evidence="1" id="KW-1133">Transmembrane helix</keyword>
<comment type="caution">
    <text evidence="3">The sequence shown here is derived from an EMBL/GenBank/DDBJ whole genome shotgun (WGS) entry which is preliminary data.</text>
</comment>
<dbReference type="EMBL" id="MPJW01000236">
    <property type="protein sequence ID" value="OLU36997.1"/>
    <property type="molecule type" value="Genomic_DNA"/>
</dbReference>
<feature type="chain" id="PRO_5013024712" evidence="2">
    <location>
        <begin position="26"/>
        <end position="77"/>
    </location>
</feature>
<keyword evidence="4" id="KW-1185">Reference proteome</keyword>
<name>A0A1U7NDC6_9FIRM</name>
<evidence type="ECO:0000256" key="1">
    <source>
        <dbReference type="SAM" id="Phobius"/>
    </source>
</evidence>
<feature type="signal peptide" evidence="2">
    <location>
        <begin position="1"/>
        <end position="25"/>
    </location>
</feature>